<evidence type="ECO:0000256" key="8">
    <source>
        <dbReference type="ARBA" id="ARBA00023303"/>
    </source>
</evidence>
<name>A0A8B8NZK1_9MYRT</name>
<dbReference type="GO" id="GO:0050982">
    <property type="term" value="P:detection of mechanical stimulus"/>
    <property type="evidence" value="ECO:0007669"/>
    <property type="project" value="UniProtKB-ARBA"/>
</dbReference>
<dbReference type="GeneID" id="115738604"/>
<keyword evidence="3" id="KW-0813">Transport</keyword>
<dbReference type="OrthoDB" id="544685at2759"/>
<evidence type="ECO:0000313" key="13">
    <source>
        <dbReference type="Proteomes" id="UP000827889"/>
    </source>
</evidence>
<evidence type="ECO:0000256" key="1">
    <source>
        <dbReference type="ARBA" id="ARBA00004141"/>
    </source>
</evidence>
<dbReference type="GO" id="GO:0005886">
    <property type="term" value="C:plasma membrane"/>
    <property type="evidence" value="ECO:0007669"/>
    <property type="project" value="UniProtKB-UniRule"/>
</dbReference>
<keyword evidence="7 9" id="KW-0472">Membrane</keyword>
<evidence type="ECO:0000256" key="11">
    <source>
        <dbReference type="SAM" id="Phobius"/>
    </source>
</evidence>
<keyword evidence="6" id="KW-0406">Ion transport</keyword>
<dbReference type="Gene3D" id="2.30.30.60">
    <property type="match status" value="1"/>
</dbReference>
<feature type="compositionally biased region" description="Polar residues" evidence="10">
    <location>
        <begin position="22"/>
        <end position="36"/>
    </location>
</feature>
<dbReference type="GO" id="GO:0006820">
    <property type="term" value="P:monoatomic anion transport"/>
    <property type="evidence" value="ECO:0007669"/>
    <property type="project" value="TreeGrafter"/>
</dbReference>
<evidence type="ECO:0000256" key="9">
    <source>
        <dbReference type="PIRNR" id="PIRNR017209"/>
    </source>
</evidence>
<organism evidence="13 14">
    <name type="scientific">Rhodamnia argentea</name>
    <dbReference type="NCBI Taxonomy" id="178133"/>
    <lineage>
        <taxon>Eukaryota</taxon>
        <taxon>Viridiplantae</taxon>
        <taxon>Streptophyta</taxon>
        <taxon>Embryophyta</taxon>
        <taxon>Tracheophyta</taxon>
        <taxon>Spermatophyta</taxon>
        <taxon>Magnoliopsida</taxon>
        <taxon>eudicotyledons</taxon>
        <taxon>Gunneridae</taxon>
        <taxon>Pentapetalae</taxon>
        <taxon>rosids</taxon>
        <taxon>malvids</taxon>
        <taxon>Myrtales</taxon>
        <taxon>Myrtaceae</taxon>
        <taxon>Myrtoideae</taxon>
        <taxon>Myrteae</taxon>
        <taxon>Australasian group</taxon>
        <taxon>Rhodamnia</taxon>
    </lineage>
</organism>
<dbReference type="PANTHER" id="PTHR31618">
    <property type="entry name" value="MECHANOSENSITIVE ION CHANNEL PROTEIN 5"/>
    <property type="match status" value="1"/>
</dbReference>
<dbReference type="SUPFAM" id="SSF50182">
    <property type="entry name" value="Sm-like ribonucleoproteins"/>
    <property type="match status" value="1"/>
</dbReference>
<evidence type="ECO:0000256" key="5">
    <source>
        <dbReference type="ARBA" id="ARBA00022989"/>
    </source>
</evidence>
<evidence type="ECO:0000256" key="4">
    <source>
        <dbReference type="ARBA" id="ARBA00022692"/>
    </source>
</evidence>
<feature type="transmembrane region" description="Helical" evidence="11">
    <location>
        <begin position="239"/>
        <end position="259"/>
    </location>
</feature>
<feature type="transmembrane region" description="Helical" evidence="11">
    <location>
        <begin position="209"/>
        <end position="227"/>
    </location>
</feature>
<feature type="transmembrane region" description="Helical" evidence="11">
    <location>
        <begin position="126"/>
        <end position="148"/>
    </location>
</feature>
<gene>
    <name evidence="14" type="primary">LOC115738604</name>
</gene>
<dbReference type="InterPro" id="IPR006685">
    <property type="entry name" value="MscS_channel_2nd"/>
</dbReference>
<evidence type="ECO:0000313" key="14">
    <source>
        <dbReference type="RefSeq" id="XP_030527122.1"/>
    </source>
</evidence>
<evidence type="ECO:0000256" key="3">
    <source>
        <dbReference type="ARBA" id="ARBA00022448"/>
    </source>
</evidence>
<dbReference type="PANTHER" id="PTHR31618:SF8">
    <property type="entry name" value="MECHANOSENSITIVE ION CHANNEL PROTEIN"/>
    <property type="match status" value="1"/>
</dbReference>
<dbReference type="Proteomes" id="UP000827889">
    <property type="component" value="Chromosome 2"/>
</dbReference>
<keyword evidence="4 11" id="KW-0812">Transmembrane</keyword>
<dbReference type="GO" id="GO:0008381">
    <property type="term" value="F:mechanosensitive monoatomic ion channel activity"/>
    <property type="evidence" value="ECO:0007669"/>
    <property type="project" value="TreeGrafter"/>
</dbReference>
<dbReference type="AlphaFoldDB" id="A0A8B8NZK1"/>
<dbReference type="FunFam" id="2.30.30.60:FF:000003">
    <property type="entry name" value="Predicted mechanosensitive ion channel"/>
    <property type="match status" value="1"/>
</dbReference>
<evidence type="ECO:0000256" key="10">
    <source>
        <dbReference type="SAM" id="MobiDB-lite"/>
    </source>
</evidence>
<keyword evidence="8" id="KW-0407">Ion channel</keyword>
<reference evidence="14" key="2">
    <citation type="submission" date="2025-08" db="UniProtKB">
        <authorList>
            <consortium name="RefSeq"/>
        </authorList>
    </citation>
    <scope>IDENTIFICATION</scope>
    <source>
        <tissue evidence="14">Leaf</tissue>
    </source>
</reference>
<dbReference type="PIRSF" id="PIRSF017209">
    <property type="entry name" value="Memb_At2g17000_prd"/>
    <property type="match status" value="1"/>
</dbReference>
<dbReference type="InterPro" id="IPR016688">
    <property type="entry name" value="MscS-like_plants/fungi"/>
</dbReference>
<sequence>MDQSINLRGHGGEIAVNIEGGDSSSKETIMSRSNTPGAFKRPRVSFHEVLTEAVRRQSQDMSDQRSYRSRSSPDDSSGESPWTFIWSKAKERSIHLHDKEPCQPDDHKDDWVEGVPEELKKMKFGALLTLQCSVLLIIVLALICSVSIPSLKRRTLWDFPIWKWEAMILALVSGRLIASCVVRVAVKVVERVYLLHRRVLYFIYGLWRAVRNCLWMVLVLLVWHFAFHAEMGKKGSSQALPYVTKVLVCFLVASVIWLLKTLLVKVLASSFHVNTYFERIHEALFDQFVIETLSAKAAIRHNAGEEECGDAPKTTESQHVDAASSDLRETLLSKIGRSMQGGRSTNCPKIGGSTAAGKRINPKSVSAWYIGRMMDMIQHETLSTLDEKILDSNIEDGSLMEIRSVCQAKEVARKIFLNVTKPGSKLICLDDLMQFLNKDEAANIVRRAAAGTGVIDKKSLENWVINAFKERRALARSLNDTNTAVDDLHKMLDIFVAIVTAVIWLLILGVPIMQFLVFLSSQLLLLAFVFGNSCKMGFEAIIFLFVMHPYDVCDLCEVDGVLMVVEEMNILTTVFRKLDNLQIRYPNSVLATKAISNYNRSAEMLETIDFCLHISTPMEKIHKLKAKIIQYVDSRSDHWHPSPSVLIKGLDDMNKITMTLWLLHKIKHHETKERWLRRAVLIEHMIEIFRQDGIEYRMLPLDVNVRNLTGPTSDRLPSNWAACAAEHKSN</sequence>
<evidence type="ECO:0000259" key="12">
    <source>
        <dbReference type="Pfam" id="PF00924"/>
    </source>
</evidence>
<dbReference type="KEGG" id="rarg:115738604"/>
<comment type="similarity">
    <text evidence="2 9">Belongs to the MscS (TC 1.A.23) family.</text>
</comment>
<reference evidence="13" key="1">
    <citation type="submission" date="2025-05" db="UniProtKB">
        <authorList>
            <consortium name="RefSeq"/>
        </authorList>
    </citation>
    <scope>NUCLEOTIDE SEQUENCE [LARGE SCALE GENOMIC DNA]</scope>
</reference>
<feature type="domain" description="Mechanosensitive ion channel MscS" evidence="12">
    <location>
        <begin position="542"/>
        <end position="600"/>
    </location>
</feature>
<keyword evidence="13" id="KW-1185">Reference proteome</keyword>
<accession>A0A8B8NZK1</accession>
<dbReference type="InterPro" id="IPR023408">
    <property type="entry name" value="MscS_beta-dom_sf"/>
</dbReference>
<feature type="compositionally biased region" description="Basic and acidic residues" evidence="10">
    <location>
        <begin position="45"/>
        <end position="66"/>
    </location>
</feature>
<keyword evidence="5 11" id="KW-1133">Transmembrane helix</keyword>
<proteinExistence type="inferred from homology"/>
<evidence type="ECO:0000256" key="7">
    <source>
        <dbReference type="ARBA" id="ARBA00023136"/>
    </source>
</evidence>
<evidence type="ECO:0000256" key="6">
    <source>
        <dbReference type="ARBA" id="ARBA00023065"/>
    </source>
</evidence>
<protein>
    <recommendedName>
        <fullName evidence="9">Mechanosensitive ion channel protein</fullName>
    </recommendedName>
</protein>
<dbReference type="Pfam" id="PF00924">
    <property type="entry name" value="MS_channel_2nd"/>
    <property type="match status" value="1"/>
</dbReference>
<dbReference type="InterPro" id="IPR010920">
    <property type="entry name" value="LSM_dom_sf"/>
</dbReference>
<comment type="subcellular location">
    <subcellularLocation>
        <location evidence="1">Membrane</location>
        <topology evidence="1">Multi-pass membrane protein</topology>
    </subcellularLocation>
</comment>
<feature type="region of interest" description="Disordered" evidence="10">
    <location>
        <begin position="1"/>
        <end position="81"/>
    </location>
</feature>
<evidence type="ECO:0000256" key="2">
    <source>
        <dbReference type="ARBA" id="ARBA00008017"/>
    </source>
</evidence>
<feature type="transmembrane region" description="Helical" evidence="11">
    <location>
        <begin position="168"/>
        <end position="189"/>
    </location>
</feature>
<feature type="transmembrane region" description="Helical" evidence="11">
    <location>
        <begin position="494"/>
        <end position="517"/>
    </location>
</feature>
<dbReference type="RefSeq" id="XP_030527122.1">
    <property type="nucleotide sequence ID" value="XM_030671262.2"/>
</dbReference>